<dbReference type="Pfam" id="PF00702">
    <property type="entry name" value="Hydrolase"/>
    <property type="match status" value="1"/>
</dbReference>
<dbReference type="InterPro" id="IPR023214">
    <property type="entry name" value="HAD_sf"/>
</dbReference>
<protein>
    <submittedName>
        <fullName evidence="1">HAD family hydrolase</fullName>
        <ecNumber evidence="1">3.-.-.-</ecNumber>
    </submittedName>
</protein>
<proteinExistence type="predicted"/>
<dbReference type="SUPFAM" id="SSF56784">
    <property type="entry name" value="HAD-like"/>
    <property type="match status" value="1"/>
</dbReference>
<dbReference type="PANTHER" id="PTHR43434">
    <property type="entry name" value="PHOSPHOGLYCOLATE PHOSPHATASE"/>
    <property type="match status" value="1"/>
</dbReference>
<sequence>MNDVTDVPDLLGAAECVLFDFDGPVCGLFHGHPAAGVARRLRSLLRRKAGEELLTPELCSTDDPFLVLQAVAAARPGGEPARLVERALTREEKAAAASAVPTPHAHSLVRALSATGRRLAVTTNNSPAAVELYLRRHRLAGPFGGHVHGRTADALALKPDPDCLLRALRTTGTPPGGALMIGDTPTDLLAARAAGVPFLGYARDAGKAALLRSYGAGAVVTSLATVLEAVGAAPSYR</sequence>
<dbReference type="InterPro" id="IPR050155">
    <property type="entry name" value="HAD-like_hydrolase_sf"/>
</dbReference>
<dbReference type="EMBL" id="JBHUFU010000001">
    <property type="protein sequence ID" value="MFD1828797.1"/>
    <property type="molecule type" value="Genomic_DNA"/>
</dbReference>
<dbReference type="Proteomes" id="UP001597365">
    <property type="component" value="Unassembled WGS sequence"/>
</dbReference>
<dbReference type="InterPro" id="IPR036412">
    <property type="entry name" value="HAD-like_sf"/>
</dbReference>
<dbReference type="GO" id="GO:0016787">
    <property type="term" value="F:hydrolase activity"/>
    <property type="evidence" value="ECO:0007669"/>
    <property type="project" value="UniProtKB-KW"/>
</dbReference>
<organism evidence="1 2">
    <name type="scientific">Streptomyces desertarenae</name>
    <dbReference type="NCBI Taxonomy" id="2666184"/>
    <lineage>
        <taxon>Bacteria</taxon>
        <taxon>Bacillati</taxon>
        <taxon>Actinomycetota</taxon>
        <taxon>Actinomycetes</taxon>
        <taxon>Kitasatosporales</taxon>
        <taxon>Streptomycetaceae</taxon>
        <taxon>Streptomyces</taxon>
    </lineage>
</organism>
<dbReference type="EC" id="3.-.-.-" evidence="1"/>
<dbReference type="NCBIfam" id="TIGR01549">
    <property type="entry name" value="HAD-SF-IA-v1"/>
    <property type="match status" value="1"/>
</dbReference>
<keyword evidence="2" id="KW-1185">Reference proteome</keyword>
<keyword evidence="1" id="KW-0378">Hydrolase</keyword>
<evidence type="ECO:0000313" key="2">
    <source>
        <dbReference type="Proteomes" id="UP001597365"/>
    </source>
</evidence>
<dbReference type="Gene3D" id="3.40.50.1000">
    <property type="entry name" value="HAD superfamily/HAD-like"/>
    <property type="match status" value="1"/>
</dbReference>
<dbReference type="RefSeq" id="WP_380896614.1">
    <property type="nucleotide sequence ID" value="NZ_JBHUFU010000001.1"/>
</dbReference>
<dbReference type="PANTHER" id="PTHR43434:SF1">
    <property type="entry name" value="PHOSPHOGLYCOLATE PHOSPHATASE"/>
    <property type="match status" value="1"/>
</dbReference>
<reference evidence="2" key="1">
    <citation type="journal article" date="2019" name="Int. J. Syst. Evol. Microbiol.">
        <title>The Global Catalogue of Microorganisms (GCM) 10K type strain sequencing project: providing services to taxonomists for standard genome sequencing and annotation.</title>
        <authorList>
            <consortium name="The Broad Institute Genomics Platform"/>
            <consortium name="The Broad Institute Genome Sequencing Center for Infectious Disease"/>
            <person name="Wu L."/>
            <person name="Ma J."/>
        </authorList>
    </citation>
    <scope>NUCLEOTIDE SEQUENCE [LARGE SCALE GENOMIC DNA]</scope>
    <source>
        <strain evidence="2">CGMCC 4.7455</strain>
    </source>
</reference>
<accession>A0ABW4PF16</accession>
<dbReference type="InterPro" id="IPR006439">
    <property type="entry name" value="HAD-SF_hydro_IA"/>
</dbReference>
<gene>
    <name evidence="1" type="ORF">ACFSJS_03835</name>
</gene>
<name>A0ABW4PF16_9ACTN</name>
<comment type="caution">
    <text evidence="1">The sequence shown here is derived from an EMBL/GenBank/DDBJ whole genome shotgun (WGS) entry which is preliminary data.</text>
</comment>
<evidence type="ECO:0000313" key="1">
    <source>
        <dbReference type="EMBL" id="MFD1828797.1"/>
    </source>
</evidence>